<accession>A0A1S7Q323</accession>
<dbReference type="Pfam" id="PF13604">
    <property type="entry name" value="AAA_30"/>
    <property type="match status" value="1"/>
</dbReference>
<reference evidence="5 6" key="1">
    <citation type="submission" date="2016-01" db="EMBL/GenBank/DDBJ databases">
        <authorList>
            <person name="Oliw E.H."/>
        </authorList>
    </citation>
    <scope>NUCLEOTIDE SEQUENCE [LARGE SCALE GENOMIC DNA]</scope>
    <source>
        <strain evidence="5 6">Kerr 14</strain>
    </source>
</reference>
<dbReference type="Gene3D" id="2.30.30.940">
    <property type="match status" value="1"/>
</dbReference>
<proteinExistence type="inferred from homology"/>
<dbReference type="CDD" id="cd18809">
    <property type="entry name" value="SF1_C_RecD"/>
    <property type="match status" value="1"/>
</dbReference>
<dbReference type="Gene3D" id="3.40.50.300">
    <property type="entry name" value="P-loop containing nucleotide triphosphate hydrolases"/>
    <property type="match status" value="2"/>
</dbReference>
<dbReference type="InterPro" id="IPR005053">
    <property type="entry name" value="MobA_MobL"/>
</dbReference>
<sequence length="1053" mass="117039">MRDGLARAGPAREFFEEGALIRRSDVALSMPMIAAMAIYHLHVKVIGRKAGSSAVASAAYRSGSRLRDERIDRVQDFSGKRGVVHSEVMLPDGAPDVWSDRERLWNDVEAFEVRKDAQLAREVEFAIPRELSQAQGIELARDFVSQQFVDQGMIADLNVHWDFAEDGSPKPHAHVMLTMRSVDENGFGPKVRDWNRTEMVEHWRERWADHVNERLAELDIDARVDHRSLEAQGIDLEPQTQIGAPAQRIEREGIEPRRAGDGIEAADTVADRAELHREIARNNGERIIADPAIALDAITHQQSTFTRRDMAMFAHRHSDGIEQFNAVMGAMGNAPELVDLGKDSFGNDRFTTRDMIETEQRLHRAAELMAERERHTINDRERDAALAQAEANGLKLSGEQAEALVHVTDGRDLGIVVGYAGTGKSAMLGVAREAWEAAGYEVRGVALSGIAAENLENGSGIASRTIASMEHGWKNGRDMLTSRDVLVIDEAGMVGTRQMERVLSHAAEAGAKVVLVGDPQQLQSIEAGAAFRSIYDRHGGVEIHAVRRQREDWQRDATRDLATGRIGEAIHAYERNGMVHAAETREQARKNLIEGWDRQRQENPDASRIILTHTNVEVRELNEAAREKMREVGDLGEDVRITVETRDGQAGERHFAIGDRVMFLANERGLGDDGGGVKNGTLGIIEEVSKQTMTVRIDDGRNVSFDLKDYNRIDHGYAATIHKAQGVTVDRTHVLATPGMDAHGSYVALSRHRDGMDLHYGRDDFADRDKLIDTLSRDRSKDMASDYGQPIDPVQTYAERRGIVATERTYTIDMDHRPEPDGPRIHISHGLPGHAYGSEHGASDRDAGMAARQEAAAPDRDRDVAEDLEAALRKARTEALRRHARAVDAIFSADDAGRRASPAQWKELTEARKAFDDVRPYGWQDAEAAYGKDADLAREAGTGRVNRAIRALQLETELRTSPERRADRFVERWQKLDHASQRQYQAGDMSGYRATRSMMGDMAKSLERDPQLESLLASRKRDLGISDAFDEGRSLGQALAVHHGFGKGRGLGL</sequence>
<evidence type="ECO:0000313" key="6">
    <source>
        <dbReference type="Proteomes" id="UP000191897"/>
    </source>
</evidence>
<dbReference type="Gene3D" id="3.30.930.30">
    <property type="match status" value="1"/>
</dbReference>
<dbReference type="InterPro" id="IPR014136">
    <property type="entry name" value="TraA_Ti"/>
</dbReference>
<dbReference type="Proteomes" id="UP000191897">
    <property type="component" value="Unassembled WGS sequence"/>
</dbReference>
<protein>
    <submittedName>
        <fullName evidence="5">Putative Conjugal transfer protein, traA</fullName>
    </submittedName>
</protein>
<dbReference type="EMBL" id="FBWC01000014">
    <property type="protein sequence ID" value="CUX30531.1"/>
    <property type="molecule type" value="Genomic_DNA"/>
</dbReference>
<evidence type="ECO:0000313" key="5">
    <source>
        <dbReference type="EMBL" id="CUX30531.1"/>
    </source>
</evidence>
<dbReference type="CDD" id="cd17933">
    <property type="entry name" value="DEXSc_RecD-like"/>
    <property type="match status" value="1"/>
</dbReference>
<dbReference type="SUPFAM" id="SSF52540">
    <property type="entry name" value="P-loop containing nucleoside triphosphate hydrolases"/>
    <property type="match status" value="2"/>
</dbReference>
<dbReference type="AlphaFoldDB" id="A0A1S7Q323"/>
<name>A0A1S7Q323_AGRTU</name>
<gene>
    <name evidence="5" type="ORF">AGR4C_Cc50380</name>
</gene>
<dbReference type="InterPro" id="IPR027417">
    <property type="entry name" value="P-loop_NTPase"/>
</dbReference>
<evidence type="ECO:0000256" key="1">
    <source>
        <dbReference type="ARBA" id="ARBA00010873"/>
    </source>
</evidence>
<dbReference type="Pfam" id="PF03389">
    <property type="entry name" value="MobA_MobL"/>
    <property type="match status" value="1"/>
</dbReference>
<dbReference type="NCBIfam" id="NF010464">
    <property type="entry name" value="PRK13889.1"/>
    <property type="match status" value="1"/>
</dbReference>
<organism evidence="5 6">
    <name type="scientific">Agrobacterium tumefaciens str. Kerr 14</name>
    <dbReference type="NCBI Taxonomy" id="1183424"/>
    <lineage>
        <taxon>Bacteria</taxon>
        <taxon>Pseudomonadati</taxon>
        <taxon>Pseudomonadota</taxon>
        <taxon>Alphaproteobacteria</taxon>
        <taxon>Hyphomicrobiales</taxon>
        <taxon>Rhizobiaceae</taxon>
        <taxon>Rhizobium/Agrobacterium group</taxon>
        <taxon>Agrobacterium</taxon>
        <taxon>Agrobacterium tumefaciens complex</taxon>
    </lineage>
</organism>
<dbReference type="NCBIfam" id="TIGR02768">
    <property type="entry name" value="TraA_Ti"/>
    <property type="match status" value="1"/>
</dbReference>
<evidence type="ECO:0000256" key="3">
    <source>
        <dbReference type="SAM" id="MobiDB-lite"/>
    </source>
</evidence>
<feature type="domain" description="MobA/MobL protein" evidence="4">
    <location>
        <begin position="53"/>
        <end position="251"/>
    </location>
</feature>
<evidence type="ECO:0000259" key="4">
    <source>
        <dbReference type="Pfam" id="PF03389"/>
    </source>
</evidence>
<keyword evidence="2" id="KW-0184">Conjugation</keyword>
<feature type="region of interest" description="Disordered" evidence="3">
    <location>
        <begin position="835"/>
        <end position="863"/>
    </location>
</feature>
<dbReference type="NCBIfam" id="NF041496">
    <property type="entry name" value="MobQ"/>
    <property type="match status" value="1"/>
</dbReference>
<evidence type="ECO:0000256" key="2">
    <source>
        <dbReference type="ARBA" id="ARBA00022971"/>
    </source>
</evidence>
<comment type="similarity">
    <text evidence="1">Belongs to the MobA/MobL family.</text>
</comment>